<sequence>MRIIFKIEYHTKWGENLFLHYGQGEKAAMQYTGDGIWTAVTETEDLSPFCDYHYEVEKYGRFERREWGGHSLGVKGKAPVDMTGEALSGEGCLEIRDRWKMMPRCAGTAVPVFSLRSSGSFGTGEFNDLRLLADWAVASGQKVIQLLPVNDTTMTGTWVDSYPYSANSIYALHPQFIHLPDAGVEEDEEYRRLKDELNSLPAVDYEKVNGTKDRLLRKAFARKWRSTCMTKSYKTFFQENSRWLLPYSAFRILTGRYGTADFRKWGEYSVYSQDRVEALLKDEKQECNYFCFVQYHLHMQLSSARDYAHSLGVYLKGDLPIGISLTSADAWTSPELFHLDSQAGAPPDAFAAKGQNWGLPTYNWEKMAEDGYSWWKSRMKNMEQYFDAFRIDHILGFFRIWEIPCGASSGLLGHFSPALPYSTGYLRSMGFDLPDSGPAVPGSEDVLFVADPHTGGFWHPRIAAQQTEAYRKLEWHMKESYNRLYDDFFYHRHNSFWKDSAMKKLPELLASTRMQACGEDLGMIPDCVPEVMRELHILSLEIQRMPKLQNEAFADVRHYPYMSVCSTSTHDMNPLRAWWEEDRELTGRFYREVLGENGDAPQECGPQICRKIVKMHLDSPSLLAILPLQDWLSTDGGLRAPDPHSERINDPSDNPHYWRYRMHISLEDLLGAGDFNASLHRMVEESGRQVTE</sequence>
<dbReference type="InterPro" id="IPR017853">
    <property type="entry name" value="GH"/>
</dbReference>
<comment type="subcellular location">
    <subcellularLocation>
        <location evidence="2">Cytoplasm</location>
    </subcellularLocation>
</comment>
<comment type="similarity">
    <text evidence="3">Belongs to the disproportionating enzyme family.</text>
</comment>
<evidence type="ECO:0000256" key="7">
    <source>
        <dbReference type="ARBA" id="ARBA00022676"/>
    </source>
</evidence>
<comment type="catalytic activity">
    <reaction evidence="1">
        <text>Transfers a segment of a (1-&gt;4)-alpha-D-glucan to a new position in an acceptor, which may be glucose or a (1-&gt;4)-alpha-D-glucan.</text>
        <dbReference type="EC" id="2.4.1.25"/>
    </reaction>
</comment>
<evidence type="ECO:0000256" key="3">
    <source>
        <dbReference type="ARBA" id="ARBA00005684"/>
    </source>
</evidence>
<reference evidence="12" key="2">
    <citation type="journal article" date="2021" name="PeerJ">
        <title>Extensive microbial diversity within the chicken gut microbiome revealed by metagenomics and culture.</title>
        <authorList>
            <person name="Gilroy R."/>
            <person name="Ravi A."/>
            <person name="Getino M."/>
            <person name="Pursley I."/>
            <person name="Horton D.L."/>
            <person name="Alikhan N.F."/>
            <person name="Baker D."/>
            <person name="Gharbi K."/>
            <person name="Hall N."/>
            <person name="Watson M."/>
            <person name="Adriaenssens E.M."/>
            <person name="Foster-Nyarko E."/>
            <person name="Jarju S."/>
            <person name="Secka A."/>
            <person name="Antonio M."/>
            <person name="Oren A."/>
            <person name="Chaudhuri R.R."/>
            <person name="La Ragione R."/>
            <person name="Hildebrand F."/>
            <person name="Pallen M.J."/>
        </authorList>
    </citation>
    <scope>NUCLEOTIDE SEQUENCE</scope>
    <source>
        <strain evidence="12">2478</strain>
    </source>
</reference>
<name>A0A9D9NL27_9BACT</name>
<keyword evidence="8" id="KW-0808">Transferase</keyword>
<dbReference type="InterPro" id="IPR003385">
    <property type="entry name" value="Glyco_hydro_77"/>
</dbReference>
<dbReference type="Proteomes" id="UP000823771">
    <property type="component" value="Unassembled WGS sequence"/>
</dbReference>
<dbReference type="SUPFAM" id="SSF51445">
    <property type="entry name" value="(Trans)glycosidases"/>
    <property type="match status" value="1"/>
</dbReference>
<evidence type="ECO:0000256" key="1">
    <source>
        <dbReference type="ARBA" id="ARBA00000439"/>
    </source>
</evidence>
<dbReference type="Gene3D" id="3.20.20.80">
    <property type="entry name" value="Glycosidases"/>
    <property type="match status" value="1"/>
</dbReference>
<organism evidence="12 13">
    <name type="scientific">Candidatus Cryptobacteroides excrementipullorum</name>
    <dbReference type="NCBI Taxonomy" id="2840761"/>
    <lineage>
        <taxon>Bacteria</taxon>
        <taxon>Pseudomonadati</taxon>
        <taxon>Bacteroidota</taxon>
        <taxon>Bacteroidia</taxon>
        <taxon>Bacteroidales</taxon>
        <taxon>Candidatus Cryptobacteroides</taxon>
    </lineage>
</organism>
<dbReference type="GO" id="GO:0005975">
    <property type="term" value="P:carbohydrate metabolic process"/>
    <property type="evidence" value="ECO:0007669"/>
    <property type="project" value="InterPro"/>
</dbReference>
<dbReference type="GO" id="GO:0004134">
    <property type="term" value="F:4-alpha-glucanotransferase activity"/>
    <property type="evidence" value="ECO:0007669"/>
    <property type="project" value="UniProtKB-EC"/>
</dbReference>
<evidence type="ECO:0000256" key="11">
    <source>
        <dbReference type="ARBA" id="ARBA00031501"/>
    </source>
</evidence>
<dbReference type="PANTHER" id="PTHR32518:SF3">
    <property type="entry name" value="4-ALPHA-GLUCANOTRANSFERASE"/>
    <property type="match status" value="1"/>
</dbReference>
<evidence type="ECO:0000256" key="8">
    <source>
        <dbReference type="ARBA" id="ARBA00022679"/>
    </source>
</evidence>
<comment type="caution">
    <text evidence="12">The sequence shown here is derived from an EMBL/GenBank/DDBJ whole genome shotgun (WGS) entry which is preliminary data.</text>
</comment>
<evidence type="ECO:0000256" key="9">
    <source>
        <dbReference type="ARBA" id="ARBA00023277"/>
    </source>
</evidence>
<dbReference type="PANTHER" id="PTHR32518">
    <property type="match status" value="1"/>
</dbReference>
<keyword evidence="7" id="KW-0328">Glycosyltransferase</keyword>
<accession>A0A9D9NL27</accession>
<gene>
    <name evidence="12" type="ORF">IAB80_02105</name>
</gene>
<evidence type="ECO:0000256" key="4">
    <source>
        <dbReference type="ARBA" id="ARBA00012560"/>
    </source>
</evidence>
<evidence type="ECO:0000256" key="10">
    <source>
        <dbReference type="ARBA" id="ARBA00031423"/>
    </source>
</evidence>
<evidence type="ECO:0000313" key="13">
    <source>
        <dbReference type="Proteomes" id="UP000823771"/>
    </source>
</evidence>
<dbReference type="EC" id="2.4.1.25" evidence="4"/>
<dbReference type="AlphaFoldDB" id="A0A9D9NL27"/>
<dbReference type="Pfam" id="PF02446">
    <property type="entry name" value="Glyco_hydro_77"/>
    <property type="match status" value="1"/>
</dbReference>
<dbReference type="GO" id="GO:0005737">
    <property type="term" value="C:cytoplasm"/>
    <property type="evidence" value="ECO:0007669"/>
    <property type="project" value="UniProtKB-SubCell"/>
</dbReference>
<evidence type="ECO:0000256" key="5">
    <source>
        <dbReference type="ARBA" id="ARBA00020295"/>
    </source>
</evidence>
<proteinExistence type="inferred from homology"/>
<evidence type="ECO:0000256" key="6">
    <source>
        <dbReference type="ARBA" id="ARBA00022490"/>
    </source>
</evidence>
<evidence type="ECO:0000256" key="2">
    <source>
        <dbReference type="ARBA" id="ARBA00004496"/>
    </source>
</evidence>
<keyword evidence="6" id="KW-0963">Cytoplasm</keyword>
<protein>
    <recommendedName>
        <fullName evidence="5">4-alpha-glucanotransferase</fullName>
        <ecNumber evidence="4">2.4.1.25</ecNumber>
    </recommendedName>
    <alternativeName>
        <fullName evidence="10">Amylomaltase</fullName>
    </alternativeName>
    <alternativeName>
        <fullName evidence="11">Disproportionating enzyme</fullName>
    </alternativeName>
</protein>
<dbReference type="EMBL" id="JADILZ010000021">
    <property type="protein sequence ID" value="MBO8477679.1"/>
    <property type="molecule type" value="Genomic_DNA"/>
</dbReference>
<evidence type="ECO:0000313" key="12">
    <source>
        <dbReference type="EMBL" id="MBO8477679.1"/>
    </source>
</evidence>
<reference evidence="12" key="1">
    <citation type="submission" date="2020-10" db="EMBL/GenBank/DDBJ databases">
        <authorList>
            <person name="Gilroy R."/>
        </authorList>
    </citation>
    <scope>NUCLEOTIDE SEQUENCE</scope>
    <source>
        <strain evidence="12">2478</strain>
    </source>
</reference>
<keyword evidence="9" id="KW-0119">Carbohydrate metabolism</keyword>